<accession>A0A151ZIU0</accession>
<protein>
    <submittedName>
        <fullName evidence="1">Uncharacterized protein</fullName>
    </submittedName>
</protein>
<evidence type="ECO:0000313" key="1">
    <source>
        <dbReference type="EMBL" id="KYQ93911.1"/>
    </source>
</evidence>
<organism evidence="1 2">
    <name type="scientific">Tieghemostelium lacteum</name>
    <name type="common">Slime mold</name>
    <name type="synonym">Dictyostelium lacteum</name>
    <dbReference type="NCBI Taxonomy" id="361077"/>
    <lineage>
        <taxon>Eukaryota</taxon>
        <taxon>Amoebozoa</taxon>
        <taxon>Evosea</taxon>
        <taxon>Eumycetozoa</taxon>
        <taxon>Dictyostelia</taxon>
        <taxon>Dictyosteliales</taxon>
        <taxon>Raperosteliaceae</taxon>
        <taxon>Tieghemostelium</taxon>
    </lineage>
</organism>
<dbReference type="AlphaFoldDB" id="A0A151ZIU0"/>
<proteinExistence type="predicted"/>
<keyword evidence="2" id="KW-1185">Reference proteome</keyword>
<comment type="caution">
    <text evidence="1">The sequence shown here is derived from an EMBL/GenBank/DDBJ whole genome shotgun (WGS) entry which is preliminary data.</text>
</comment>
<reference evidence="1 2" key="1">
    <citation type="submission" date="2015-12" db="EMBL/GenBank/DDBJ databases">
        <title>Dictyostelia acquired genes for synthesis and detection of signals that induce cell-type specialization by lateral gene transfer from prokaryotes.</title>
        <authorList>
            <person name="Gloeckner G."/>
            <person name="Schaap P."/>
        </authorList>
    </citation>
    <scope>NUCLEOTIDE SEQUENCE [LARGE SCALE GENOMIC DNA]</scope>
    <source>
        <strain evidence="1 2">TK</strain>
    </source>
</reference>
<name>A0A151ZIU0_TIELA</name>
<gene>
    <name evidence="1" type="ORF">DLAC_05320</name>
</gene>
<dbReference type="Proteomes" id="UP000076078">
    <property type="component" value="Unassembled WGS sequence"/>
</dbReference>
<evidence type="ECO:0000313" key="2">
    <source>
        <dbReference type="Proteomes" id="UP000076078"/>
    </source>
</evidence>
<dbReference type="EMBL" id="LODT01000025">
    <property type="protein sequence ID" value="KYQ93911.1"/>
    <property type="molecule type" value="Genomic_DNA"/>
</dbReference>
<dbReference type="InParanoid" id="A0A151ZIU0"/>
<sequence length="97" mass="11269">MVTEIYIIVMTTKHLQKIPIETIIETEIDIMIIEIGIIKESMIALKRGGYCSRNDSIYQYISDHLISDHIIITSYIYYSELNSVIRIHKIKTIAIIL</sequence>